<dbReference type="HOGENOM" id="CLU_533974_0_0_0"/>
<dbReference type="Proteomes" id="UP000000343">
    <property type="component" value="Chromosome"/>
</dbReference>
<dbReference type="PaxDb" id="1198114-AciX9_0153"/>
<dbReference type="EMBL" id="CP002480">
    <property type="protein sequence ID" value="ADW67228.1"/>
    <property type="molecule type" value="Genomic_DNA"/>
</dbReference>
<accession>E8X536</accession>
<feature type="compositionally biased region" description="Pro residues" evidence="1">
    <location>
        <begin position="139"/>
        <end position="151"/>
    </location>
</feature>
<feature type="region of interest" description="Disordered" evidence="1">
    <location>
        <begin position="133"/>
        <end position="164"/>
    </location>
</feature>
<dbReference type="KEGG" id="acm:AciX9_0153"/>
<dbReference type="AlphaFoldDB" id="E8X536"/>
<dbReference type="Gene3D" id="3.40.50.10610">
    <property type="entry name" value="ABC-type transport auxiliary lipoprotein component"/>
    <property type="match status" value="1"/>
</dbReference>
<dbReference type="eggNOG" id="COG1462">
    <property type="taxonomic scope" value="Bacteria"/>
</dbReference>
<evidence type="ECO:0000313" key="3">
    <source>
        <dbReference type="Proteomes" id="UP000000343"/>
    </source>
</evidence>
<evidence type="ECO:0008006" key="4">
    <source>
        <dbReference type="Google" id="ProtNLM"/>
    </source>
</evidence>
<protein>
    <recommendedName>
        <fullName evidence="4">Curli production assembly/transport component CsgG</fullName>
    </recommendedName>
</protein>
<reference evidence="3" key="1">
    <citation type="submission" date="2011-01" db="EMBL/GenBank/DDBJ databases">
        <title>Complete sequence of chromosome of Acidobacterium sp. MP5ACTX9.</title>
        <authorList>
            <consortium name="US DOE Joint Genome Institute"/>
            <person name="Lucas S."/>
            <person name="Copeland A."/>
            <person name="Lapidus A."/>
            <person name="Cheng J.-F."/>
            <person name="Goodwin L."/>
            <person name="Pitluck S."/>
            <person name="Teshima H."/>
            <person name="Detter J.C."/>
            <person name="Han C."/>
            <person name="Tapia R."/>
            <person name="Land M."/>
            <person name="Hauser L."/>
            <person name="Kyrpides N."/>
            <person name="Ivanova N."/>
            <person name="Ovchinnikova G."/>
            <person name="Pagani I."/>
            <person name="Rawat S.R."/>
            <person name="Mannisto M."/>
            <person name="Haggblom M.M."/>
            <person name="Woyke T."/>
        </authorList>
    </citation>
    <scope>NUCLEOTIDE SEQUENCE [LARGE SCALE GENOMIC DNA]</scope>
    <source>
        <strain evidence="3">MP5ACTX9</strain>
    </source>
</reference>
<gene>
    <name evidence="2" type="ordered locus">AciX9_0153</name>
</gene>
<evidence type="ECO:0000313" key="2">
    <source>
        <dbReference type="EMBL" id="ADW67228.1"/>
    </source>
</evidence>
<name>E8X536_GRATM</name>
<evidence type="ECO:0000256" key="1">
    <source>
        <dbReference type="SAM" id="MobiDB-lite"/>
    </source>
</evidence>
<proteinExistence type="predicted"/>
<sequence length="510" mass="52835">MDAVEYPRSYARPGRGLVTLHGRAKTGRGIAIGLGVSLALTASLHAQDSASYYEFGTVVALGQRSVEVQTSDPQRPRPVVHTFLLTRDTRADLVHIGDSVEVIYSPSGADLVLRRVVLLLAGIPKAGPPAVETAAALPSAPPPSTVRPTTPPRTSRSNGKNKPVVPPVTHAAVALPPAPPPAAAPSRAGNALNLGNPNALHAAPLTNVPLGVPASATVKLNAPGSRAIAHDAPGAECNRGSADWPAQPLSIAVLDFRYPTEREESHDIGTTGGGAGTAVADLVFNRLGQLQEFQMQRGDRRRLDRTDIAGAARLGRQLGVDAVLAGTFQPVPLPPGAEDDPYRPPTYELRAGLVDTCTGQVLMKLSSDVCAENGGKGNGCVPPSITAKQASNPEANAGAFAVPMNALLAPLEHNTTPQAQPPMAGVVLGATDVAVTLRVTSPAQVRVGEELAVHATRLAKNPTTYTLNILRDQEIGRIVIKSVQGATATGSYTGDIPAKAGDQVESLSAR</sequence>
<keyword evidence="3" id="KW-1185">Reference proteome</keyword>
<organism evidence="3">
    <name type="scientific">Granulicella tundricola (strain ATCC BAA-1859 / DSM 23138 / MP5ACTX9)</name>
    <dbReference type="NCBI Taxonomy" id="1198114"/>
    <lineage>
        <taxon>Bacteria</taxon>
        <taxon>Pseudomonadati</taxon>
        <taxon>Acidobacteriota</taxon>
        <taxon>Terriglobia</taxon>
        <taxon>Terriglobales</taxon>
        <taxon>Acidobacteriaceae</taxon>
        <taxon>Granulicella</taxon>
    </lineage>
</organism>